<evidence type="ECO:0000256" key="1">
    <source>
        <dbReference type="SAM" id="MobiDB-lite"/>
    </source>
</evidence>
<protein>
    <submittedName>
        <fullName evidence="2">Uncharacterized protein</fullName>
    </submittedName>
</protein>
<dbReference type="Proteomes" id="UP000078542">
    <property type="component" value="Unassembled WGS sequence"/>
</dbReference>
<accession>A0A195CKU7</accession>
<dbReference type="EMBL" id="KQ977622">
    <property type="protein sequence ID" value="KYN01350.1"/>
    <property type="molecule type" value="Genomic_DNA"/>
</dbReference>
<organism evidence="2 3">
    <name type="scientific">Cyphomyrmex costatus</name>
    <dbReference type="NCBI Taxonomy" id="456900"/>
    <lineage>
        <taxon>Eukaryota</taxon>
        <taxon>Metazoa</taxon>
        <taxon>Ecdysozoa</taxon>
        <taxon>Arthropoda</taxon>
        <taxon>Hexapoda</taxon>
        <taxon>Insecta</taxon>
        <taxon>Pterygota</taxon>
        <taxon>Neoptera</taxon>
        <taxon>Endopterygota</taxon>
        <taxon>Hymenoptera</taxon>
        <taxon>Apocrita</taxon>
        <taxon>Aculeata</taxon>
        <taxon>Formicoidea</taxon>
        <taxon>Formicidae</taxon>
        <taxon>Myrmicinae</taxon>
        <taxon>Cyphomyrmex</taxon>
    </lineage>
</organism>
<name>A0A195CKU7_9HYME</name>
<reference evidence="2 3" key="1">
    <citation type="submission" date="2016-03" db="EMBL/GenBank/DDBJ databases">
        <title>Cyphomyrmex costatus WGS genome.</title>
        <authorList>
            <person name="Nygaard S."/>
            <person name="Hu H."/>
            <person name="Boomsma J."/>
            <person name="Zhang G."/>
        </authorList>
    </citation>
    <scope>NUCLEOTIDE SEQUENCE [LARGE SCALE GENOMIC DNA]</scope>
    <source>
        <strain evidence="2">MS0001</strain>
        <tissue evidence="2">Whole body</tissue>
    </source>
</reference>
<gene>
    <name evidence="2" type="ORF">ALC62_07969</name>
</gene>
<sequence length="229" mass="25114">MIMRLFDGAGCASSSLLSLRSSPGATILELFDAHSIHSGGGGDLKASGEGESGNVCRSTLKSNEKRRVYNSLKGKDVQSMLREEGICVYQIDDLHDEDIDHLPSKRCYMVSPTMHTSSPSSPHSATPFWIYSLCNISEIAWKEQRERERKGGRSALEAASCAMDIHSRWMGIERSRSHSRTIIGRRANGSKRARQAEGGSGGGYERGRGTSPCKSHHRSNTACILNVTW</sequence>
<evidence type="ECO:0000313" key="3">
    <source>
        <dbReference type="Proteomes" id="UP000078542"/>
    </source>
</evidence>
<evidence type="ECO:0000313" key="2">
    <source>
        <dbReference type="EMBL" id="KYN01350.1"/>
    </source>
</evidence>
<proteinExistence type="predicted"/>
<feature type="region of interest" description="Disordered" evidence="1">
    <location>
        <begin position="181"/>
        <end position="217"/>
    </location>
</feature>
<keyword evidence="3" id="KW-1185">Reference proteome</keyword>
<dbReference type="AlphaFoldDB" id="A0A195CKU7"/>